<dbReference type="EMBL" id="JAEHOC010000004">
    <property type="protein sequence ID" value="KAG2442694.1"/>
    <property type="molecule type" value="Genomic_DNA"/>
</dbReference>
<dbReference type="Proteomes" id="UP000650467">
    <property type="component" value="Unassembled WGS sequence"/>
</dbReference>
<name>A0A835W989_CHLIN</name>
<evidence type="ECO:0000256" key="1">
    <source>
        <dbReference type="SAM" id="MobiDB-lite"/>
    </source>
</evidence>
<accession>A0A835W989</accession>
<feature type="region of interest" description="Disordered" evidence="1">
    <location>
        <begin position="271"/>
        <end position="296"/>
    </location>
</feature>
<feature type="region of interest" description="Disordered" evidence="1">
    <location>
        <begin position="175"/>
        <end position="202"/>
    </location>
</feature>
<feature type="region of interest" description="Disordered" evidence="1">
    <location>
        <begin position="1"/>
        <end position="24"/>
    </location>
</feature>
<reference evidence="2" key="1">
    <citation type="journal article" date="2020" name="bioRxiv">
        <title>Comparative genomics of Chlamydomonas.</title>
        <authorList>
            <person name="Craig R.J."/>
            <person name="Hasan A.R."/>
            <person name="Ness R.W."/>
            <person name="Keightley P.D."/>
        </authorList>
    </citation>
    <scope>NUCLEOTIDE SEQUENCE</scope>
    <source>
        <strain evidence="2">SAG 7.73</strain>
    </source>
</reference>
<sequence>MAATAHQPAMMPPAGLSSGEAHIAHDRGHPTKEALDYSELPIQRAKSVVLPAVAVSTNYTNEDIPFSHPSATPLTSCYGLPRTFKAGSRCVNPLEPRYTLPGASAYATARPAAGSGSASPAAAAGSTSAASGLDSPGMAGASSGGGGAALPSPSRTASGSDRLLPAVSIPRNAGGADAAAAASPKAAHAQASPLPPASPSHGSAAAAAAAAVTGALSPNPHVTTNGAVGGLLLYGPGGGAGGGAAAASVSPSAAAIAAAAEASRCLNVTDINGPRRSTSTPPRRAGAAGGGFDPLHVSDIVSPARRPSPTRHLSSLTTSDIRGATVRARTRDAASPGRGTLNSADIAGAMPGCLARASPTTFALGRWPAPAVPQYHFPVATRVTLLKMPPNTMA</sequence>
<keyword evidence="3" id="KW-1185">Reference proteome</keyword>
<evidence type="ECO:0000313" key="2">
    <source>
        <dbReference type="EMBL" id="KAG2442694.1"/>
    </source>
</evidence>
<dbReference type="AlphaFoldDB" id="A0A835W989"/>
<feature type="region of interest" description="Disordered" evidence="1">
    <location>
        <begin position="109"/>
        <end position="161"/>
    </location>
</feature>
<feature type="compositionally biased region" description="Low complexity" evidence="1">
    <location>
        <begin position="109"/>
        <end position="141"/>
    </location>
</feature>
<protein>
    <submittedName>
        <fullName evidence="2">Uncharacterized protein</fullName>
    </submittedName>
</protein>
<feature type="compositionally biased region" description="Low complexity" evidence="1">
    <location>
        <begin position="274"/>
        <end position="286"/>
    </location>
</feature>
<gene>
    <name evidence="2" type="ORF">HXX76_002777</name>
</gene>
<organism evidence="2 3">
    <name type="scientific">Chlamydomonas incerta</name>
    <dbReference type="NCBI Taxonomy" id="51695"/>
    <lineage>
        <taxon>Eukaryota</taxon>
        <taxon>Viridiplantae</taxon>
        <taxon>Chlorophyta</taxon>
        <taxon>core chlorophytes</taxon>
        <taxon>Chlorophyceae</taxon>
        <taxon>CS clade</taxon>
        <taxon>Chlamydomonadales</taxon>
        <taxon>Chlamydomonadaceae</taxon>
        <taxon>Chlamydomonas</taxon>
    </lineage>
</organism>
<proteinExistence type="predicted"/>
<dbReference type="OrthoDB" id="536197at2759"/>
<comment type="caution">
    <text evidence="2">The sequence shown here is derived from an EMBL/GenBank/DDBJ whole genome shotgun (WGS) entry which is preliminary data.</text>
</comment>
<evidence type="ECO:0000313" key="3">
    <source>
        <dbReference type="Proteomes" id="UP000650467"/>
    </source>
</evidence>
<feature type="compositionally biased region" description="Low complexity" evidence="1">
    <location>
        <begin position="175"/>
        <end position="192"/>
    </location>
</feature>